<dbReference type="STRING" id="86259.A0A4Z1P701"/>
<dbReference type="OrthoDB" id="5407799at2759"/>
<dbReference type="AlphaFoldDB" id="A0A4Z1P701"/>
<feature type="compositionally biased region" description="Basic and acidic residues" evidence="1">
    <location>
        <begin position="145"/>
        <end position="172"/>
    </location>
</feature>
<feature type="compositionally biased region" description="Low complexity" evidence="1">
    <location>
        <begin position="282"/>
        <end position="308"/>
    </location>
</feature>
<protein>
    <submittedName>
        <fullName evidence="2">Uncharacterized protein</fullName>
    </submittedName>
</protein>
<evidence type="ECO:0000313" key="3">
    <source>
        <dbReference type="Proteomes" id="UP000298493"/>
    </source>
</evidence>
<dbReference type="Proteomes" id="UP000298493">
    <property type="component" value="Unassembled WGS sequence"/>
</dbReference>
<evidence type="ECO:0000256" key="1">
    <source>
        <dbReference type="SAM" id="MobiDB-lite"/>
    </source>
</evidence>
<dbReference type="InterPro" id="IPR044553">
    <property type="entry name" value="Bbox1_ANCHR"/>
</dbReference>
<reference evidence="2 3" key="1">
    <citation type="submission" date="2019-04" db="EMBL/GenBank/DDBJ databases">
        <title>High contiguity whole genome sequence and gene annotation resource for two Venturia nashicola isolates.</title>
        <authorList>
            <person name="Prokchorchik M."/>
            <person name="Won K."/>
            <person name="Lee Y."/>
            <person name="Choi E.D."/>
            <person name="Segonzac C."/>
            <person name="Sohn K.H."/>
        </authorList>
    </citation>
    <scope>NUCLEOTIDE SEQUENCE [LARGE SCALE GENOMIC DNA]</scope>
    <source>
        <strain evidence="2 3">PRI2</strain>
    </source>
</reference>
<feature type="compositionally biased region" description="Acidic residues" evidence="1">
    <location>
        <begin position="173"/>
        <end position="191"/>
    </location>
</feature>
<organism evidence="2 3">
    <name type="scientific">Venturia nashicola</name>
    <dbReference type="NCBI Taxonomy" id="86259"/>
    <lineage>
        <taxon>Eukaryota</taxon>
        <taxon>Fungi</taxon>
        <taxon>Dikarya</taxon>
        <taxon>Ascomycota</taxon>
        <taxon>Pezizomycotina</taxon>
        <taxon>Dothideomycetes</taxon>
        <taxon>Pleosporomycetidae</taxon>
        <taxon>Venturiales</taxon>
        <taxon>Venturiaceae</taxon>
        <taxon>Venturia</taxon>
    </lineage>
</organism>
<sequence length="387" mass="42335">MSKDNDTDFSSLLSRLNALKGSSNPPISPEPGTEQRRALHPSITPRSRDVDIEARFRRLASGGKVPVEGNTGEKSGRESFRGPNGREGGSGDVEIQVSGLKSETVGNEEDEVDLDELLAELDLKEGEGWGDGGDGEEEGVMKLLAEARDVLEKGRVREESEKTEEEKDGKEEKEEDSGGGDGEHEDEEAAEEYIQQVMADLEIRRQQGIPDSEDEEEESQPKPQNHDEENSSESPPKTPARPRTERESTPLSQIPSPPSNAPTPLQPTISSDEKIDPLTARLLALKPPSTLTLPKTPTTKPTLPSLNPKKQKSSPKKATPQYTDQEISTWCTICTSDATIRCLDCDNDIYCQECWDEGHISKGAGLEERGHRAVLFSRDKKGLVGAS</sequence>
<dbReference type="PANTHER" id="PTHR46603:SF1">
    <property type="entry name" value="ABSCISSION_NOCUT CHECKPOINT REGULATOR"/>
    <property type="match status" value="1"/>
</dbReference>
<accession>A0A4Z1P701</accession>
<dbReference type="SUPFAM" id="SSF57845">
    <property type="entry name" value="B-box zinc-binding domain"/>
    <property type="match status" value="1"/>
</dbReference>
<feature type="compositionally biased region" description="Pro residues" evidence="1">
    <location>
        <begin position="255"/>
        <end position="265"/>
    </location>
</feature>
<feature type="compositionally biased region" description="Acidic residues" evidence="1">
    <location>
        <begin position="106"/>
        <end position="119"/>
    </location>
</feature>
<comment type="caution">
    <text evidence="2">The sequence shown here is derived from an EMBL/GenBank/DDBJ whole genome shotgun (WGS) entry which is preliminary data.</text>
</comment>
<evidence type="ECO:0000313" key="2">
    <source>
        <dbReference type="EMBL" id="TID16848.1"/>
    </source>
</evidence>
<proteinExistence type="predicted"/>
<feature type="compositionally biased region" description="Basic and acidic residues" evidence="1">
    <location>
        <begin position="46"/>
        <end position="56"/>
    </location>
</feature>
<gene>
    <name evidence="2" type="ORF">E6O75_ATG09614</name>
</gene>
<dbReference type="EMBL" id="SNSC02000017">
    <property type="protein sequence ID" value="TID16848.1"/>
    <property type="molecule type" value="Genomic_DNA"/>
</dbReference>
<name>A0A4Z1P701_9PEZI</name>
<feature type="region of interest" description="Disordered" evidence="1">
    <location>
        <begin position="1"/>
        <end position="322"/>
    </location>
</feature>
<keyword evidence="3" id="KW-1185">Reference proteome</keyword>
<feature type="compositionally biased region" description="Polar residues" evidence="1">
    <location>
        <begin position="8"/>
        <end position="25"/>
    </location>
</feature>
<dbReference type="Pfam" id="PF22586">
    <property type="entry name" value="ANCHR-like_BBOX"/>
    <property type="match status" value="1"/>
</dbReference>
<dbReference type="PANTHER" id="PTHR46603">
    <property type="entry name" value="ABSCISSION/NOCUT CHECKPOINT REGULATOR"/>
    <property type="match status" value="1"/>
</dbReference>
<dbReference type="CDD" id="cd19817">
    <property type="entry name" value="Bbox1_ANCHR-like"/>
    <property type="match status" value="1"/>
</dbReference>